<dbReference type="PANTHER" id="PTHR46599:SF3">
    <property type="entry name" value="PIGGYBAC TRANSPOSABLE ELEMENT-DERIVED PROTEIN 4"/>
    <property type="match status" value="1"/>
</dbReference>
<gene>
    <name evidence="2" type="ORF">MEUPH1_LOCUS8918</name>
</gene>
<reference evidence="2 3" key="1">
    <citation type="submission" date="2023-01" db="EMBL/GenBank/DDBJ databases">
        <authorList>
            <person name="Whitehead M."/>
        </authorList>
    </citation>
    <scope>NUCLEOTIDE SEQUENCE [LARGE SCALE GENOMIC DNA]</scope>
</reference>
<feature type="domain" description="PiggyBac transposable element-derived protein" evidence="1">
    <location>
        <begin position="1"/>
        <end position="134"/>
    </location>
</feature>
<comment type="caution">
    <text evidence="2">The sequence shown here is derived from an EMBL/GenBank/DDBJ whole genome shotgun (WGS) entry which is preliminary data.</text>
</comment>
<dbReference type="PANTHER" id="PTHR46599">
    <property type="entry name" value="PIGGYBAC TRANSPOSABLE ELEMENT-DERIVED PROTEIN 4"/>
    <property type="match status" value="1"/>
</dbReference>
<evidence type="ECO:0000313" key="2">
    <source>
        <dbReference type="EMBL" id="CAI6352713.1"/>
    </source>
</evidence>
<sequence length="154" mass="17987">MGLKRQASYRDYWSTAPDLNDSYISKQMTVNRFGWFLTNIHCNDSSLEPKRGSPNFDKLYKLKLVIEKLGECFQKSKNLTQDLTIYESMVKFKGRSTIKQYMPQKPIKRGYKIWMLNDKTKYTSKFQVYTGKVVGCVEKLSGERVVNDLVSWIG</sequence>
<proteinExistence type="predicted"/>
<dbReference type="AlphaFoldDB" id="A0AAV0WA72"/>
<dbReference type="Proteomes" id="UP001160148">
    <property type="component" value="Unassembled WGS sequence"/>
</dbReference>
<dbReference type="Pfam" id="PF13843">
    <property type="entry name" value="DDE_Tnp_1_7"/>
    <property type="match status" value="1"/>
</dbReference>
<name>A0AAV0WA72_9HEMI</name>
<protein>
    <recommendedName>
        <fullName evidence="1">PiggyBac transposable element-derived protein domain-containing protein</fullName>
    </recommendedName>
</protein>
<dbReference type="InterPro" id="IPR029526">
    <property type="entry name" value="PGBD"/>
</dbReference>
<evidence type="ECO:0000259" key="1">
    <source>
        <dbReference type="Pfam" id="PF13843"/>
    </source>
</evidence>
<dbReference type="EMBL" id="CARXXK010000002">
    <property type="protein sequence ID" value="CAI6352713.1"/>
    <property type="molecule type" value="Genomic_DNA"/>
</dbReference>
<organism evidence="2 3">
    <name type="scientific">Macrosiphum euphorbiae</name>
    <name type="common">potato aphid</name>
    <dbReference type="NCBI Taxonomy" id="13131"/>
    <lineage>
        <taxon>Eukaryota</taxon>
        <taxon>Metazoa</taxon>
        <taxon>Ecdysozoa</taxon>
        <taxon>Arthropoda</taxon>
        <taxon>Hexapoda</taxon>
        <taxon>Insecta</taxon>
        <taxon>Pterygota</taxon>
        <taxon>Neoptera</taxon>
        <taxon>Paraneoptera</taxon>
        <taxon>Hemiptera</taxon>
        <taxon>Sternorrhyncha</taxon>
        <taxon>Aphidomorpha</taxon>
        <taxon>Aphidoidea</taxon>
        <taxon>Aphididae</taxon>
        <taxon>Macrosiphini</taxon>
        <taxon>Macrosiphum</taxon>
    </lineage>
</organism>
<keyword evidence="3" id="KW-1185">Reference proteome</keyword>
<evidence type="ECO:0000313" key="3">
    <source>
        <dbReference type="Proteomes" id="UP001160148"/>
    </source>
</evidence>
<accession>A0AAV0WA72</accession>